<evidence type="ECO:0000313" key="3">
    <source>
        <dbReference type="Proteomes" id="UP001596137"/>
    </source>
</evidence>
<dbReference type="PANTHER" id="PTHR18964:SF149">
    <property type="entry name" value="BIFUNCTIONAL UDP-N-ACETYLGLUCOSAMINE 2-EPIMERASE_N-ACETYLMANNOSAMINE KINASE"/>
    <property type="match status" value="1"/>
</dbReference>
<proteinExistence type="inferred from homology"/>
<organism evidence="2 3">
    <name type="scientific">Sphaerisporangium aureirubrum</name>
    <dbReference type="NCBI Taxonomy" id="1544736"/>
    <lineage>
        <taxon>Bacteria</taxon>
        <taxon>Bacillati</taxon>
        <taxon>Actinomycetota</taxon>
        <taxon>Actinomycetes</taxon>
        <taxon>Streptosporangiales</taxon>
        <taxon>Streptosporangiaceae</taxon>
        <taxon>Sphaerisporangium</taxon>
    </lineage>
</organism>
<evidence type="ECO:0000313" key="2">
    <source>
        <dbReference type="EMBL" id="MFC6084702.1"/>
    </source>
</evidence>
<evidence type="ECO:0000256" key="1">
    <source>
        <dbReference type="ARBA" id="ARBA00006479"/>
    </source>
</evidence>
<dbReference type="EMBL" id="JBHSRF010000047">
    <property type="protein sequence ID" value="MFC6084702.1"/>
    <property type="molecule type" value="Genomic_DNA"/>
</dbReference>
<dbReference type="InterPro" id="IPR000600">
    <property type="entry name" value="ROK"/>
</dbReference>
<name>A0ABW1NR44_9ACTN</name>
<dbReference type="InterPro" id="IPR043129">
    <property type="entry name" value="ATPase_NBD"/>
</dbReference>
<sequence>MSDARPTHDALMLLKNSVDGVKLNESHLKIIRAVMCAPGTRADLRNRSGLAASTITTEVRNLIRRYNVLEERPPGRRIHLTATNGVAVGLGVGVHRTIVVARQVHDVERRDETVDTPIADGQHWLRDTTGAVRRLVAAAGGGRAGIATIGMAVPWAVNPRDGRVSGSPPPWSCDGLDTGLTERLTPAHGKIKVLVGNDALLTANAEQLVHRSENMLFLQVSGHVLGGTLVGDRLLQGHLGLAGQLGHLPVDPHGEACWCGRHGCLEGFVKSSALMRDAIGWCDAEQLPRPRSLGDLTDRAEEGDAVCLGVLRRAAARIGQALAMACLVGAPELIVIGGEAARGLELARDWCAREMTRGEWTAKTKVVYSTASDAPANGALLLGLLGT</sequence>
<dbReference type="SUPFAM" id="SSF53067">
    <property type="entry name" value="Actin-like ATPase domain"/>
    <property type="match status" value="2"/>
</dbReference>
<reference evidence="3" key="1">
    <citation type="journal article" date="2019" name="Int. J. Syst. Evol. Microbiol.">
        <title>The Global Catalogue of Microorganisms (GCM) 10K type strain sequencing project: providing services to taxonomists for standard genome sequencing and annotation.</title>
        <authorList>
            <consortium name="The Broad Institute Genomics Platform"/>
            <consortium name="The Broad Institute Genome Sequencing Center for Infectious Disease"/>
            <person name="Wu L."/>
            <person name="Ma J."/>
        </authorList>
    </citation>
    <scope>NUCLEOTIDE SEQUENCE [LARGE SCALE GENOMIC DNA]</scope>
    <source>
        <strain evidence="3">JCM 30346</strain>
    </source>
</reference>
<dbReference type="RefSeq" id="WP_380758046.1">
    <property type="nucleotide sequence ID" value="NZ_JBHSRF010000047.1"/>
</dbReference>
<keyword evidence="3" id="KW-1185">Reference proteome</keyword>
<dbReference type="Pfam" id="PF00480">
    <property type="entry name" value="ROK"/>
    <property type="match status" value="1"/>
</dbReference>
<comment type="similarity">
    <text evidence="1">Belongs to the ROK (NagC/XylR) family.</text>
</comment>
<gene>
    <name evidence="2" type="ORF">ACFP1K_26320</name>
</gene>
<comment type="caution">
    <text evidence="2">The sequence shown here is derived from an EMBL/GenBank/DDBJ whole genome shotgun (WGS) entry which is preliminary data.</text>
</comment>
<dbReference type="Proteomes" id="UP001596137">
    <property type="component" value="Unassembled WGS sequence"/>
</dbReference>
<dbReference type="Gene3D" id="3.30.420.40">
    <property type="match status" value="2"/>
</dbReference>
<protein>
    <submittedName>
        <fullName evidence="2">ROK family protein</fullName>
    </submittedName>
</protein>
<dbReference type="PANTHER" id="PTHR18964">
    <property type="entry name" value="ROK (REPRESSOR, ORF, KINASE) FAMILY"/>
    <property type="match status" value="1"/>
</dbReference>
<accession>A0ABW1NR44</accession>